<dbReference type="GO" id="GO:0005925">
    <property type="term" value="C:focal adhesion"/>
    <property type="evidence" value="ECO:0007669"/>
    <property type="project" value="TreeGrafter"/>
</dbReference>
<sequence length="81" mass="9471">MNPSQSLRQQGIDEKEVLLLRRRYFFSDMNVDARDPVQLNLLYVQTRSFIAEFFEQKRQQLARINLLIMLISVAKVASAVV</sequence>
<dbReference type="PANTHER" id="PTHR19981">
    <property type="entry name" value="TALIN"/>
    <property type="match status" value="1"/>
</dbReference>
<dbReference type="PROSITE" id="PS50057">
    <property type="entry name" value="FERM_3"/>
    <property type="match status" value="1"/>
</dbReference>
<dbReference type="OrthoDB" id="10262320at2759"/>
<keyword evidence="3" id="KW-1185">Reference proteome</keyword>
<dbReference type="GO" id="GO:0005178">
    <property type="term" value="F:integrin binding"/>
    <property type="evidence" value="ECO:0007669"/>
    <property type="project" value="TreeGrafter"/>
</dbReference>
<comment type="caution">
    <text evidence="2">The sequence shown here is derived from an EMBL/GenBank/DDBJ whole genome shotgun (WGS) entry which is preliminary data.</text>
</comment>
<reference evidence="2" key="1">
    <citation type="submission" date="2018-11" db="EMBL/GenBank/DDBJ databases">
        <authorList>
            <consortium name="Pathogen Informatics"/>
        </authorList>
    </citation>
    <scope>NUCLEOTIDE SEQUENCE</scope>
</reference>
<dbReference type="AlphaFoldDB" id="A0A3S5BSX7"/>
<protein>
    <recommendedName>
        <fullName evidence="1">FERM domain-containing protein</fullName>
    </recommendedName>
</protein>
<feature type="domain" description="FERM" evidence="1">
    <location>
        <begin position="1"/>
        <end position="81"/>
    </location>
</feature>
<dbReference type="Gene3D" id="1.20.80.10">
    <property type="match status" value="1"/>
</dbReference>
<evidence type="ECO:0000259" key="1">
    <source>
        <dbReference type="PROSITE" id="PS50057"/>
    </source>
</evidence>
<dbReference type="InterPro" id="IPR014352">
    <property type="entry name" value="FERM/acyl-CoA-bd_prot_sf"/>
</dbReference>
<evidence type="ECO:0000313" key="3">
    <source>
        <dbReference type="Proteomes" id="UP000784294"/>
    </source>
</evidence>
<dbReference type="GO" id="GO:0005737">
    <property type="term" value="C:cytoplasm"/>
    <property type="evidence" value="ECO:0007669"/>
    <property type="project" value="TreeGrafter"/>
</dbReference>
<dbReference type="EMBL" id="CAAALY010030289">
    <property type="protein sequence ID" value="VEL16895.1"/>
    <property type="molecule type" value="Genomic_DNA"/>
</dbReference>
<dbReference type="GO" id="GO:0030036">
    <property type="term" value="P:actin cytoskeleton organization"/>
    <property type="evidence" value="ECO:0007669"/>
    <property type="project" value="TreeGrafter"/>
</dbReference>
<dbReference type="InterPro" id="IPR000299">
    <property type="entry name" value="FERM_domain"/>
</dbReference>
<dbReference type="GO" id="GO:0098609">
    <property type="term" value="P:cell-cell adhesion"/>
    <property type="evidence" value="ECO:0007669"/>
    <property type="project" value="TreeGrafter"/>
</dbReference>
<dbReference type="PANTHER" id="PTHR19981:SF1">
    <property type="entry name" value="RHEA, ISOFORM B"/>
    <property type="match status" value="1"/>
</dbReference>
<evidence type="ECO:0000313" key="2">
    <source>
        <dbReference type="EMBL" id="VEL16895.1"/>
    </source>
</evidence>
<dbReference type="GO" id="GO:0005886">
    <property type="term" value="C:plasma membrane"/>
    <property type="evidence" value="ECO:0007669"/>
    <property type="project" value="TreeGrafter"/>
</dbReference>
<organism evidence="2 3">
    <name type="scientific">Protopolystoma xenopodis</name>
    <dbReference type="NCBI Taxonomy" id="117903"/>
    <lineage>
        <taxon>Eukaryota</taxon>
        <taxon>Metazoa</taxon>
        <taxon>Spiralia</taxon>
        <taxon>Lophotrochozoa</taxon>
        <taxon>Platyhelminthes</taxon>
        <taxon>Monogenea</taxon>
        <taxon>Polyopisthocotylea</taxon>
        <taxon>Polystomatidea</taxon>
        <taxon>Polystomatidae</taxon>
        <taxon>Protopolystoma</taxon>
    </lineage>
</organism>
<dbReference type="Proteomes" id="UP000784294">
    <property type="component" value="Unassembled WGS sequence"/>
</dbReference>
<accession>A0A3S5BSX7</accession>
<name>A0A3S5BSX7_9PLAT</name>
<proteinExistence type="predicted"/>
<gene>
    <name evidence="2" type="ORF">PXEA_LOCUS10335</name>
</gene>